<sequence length="48" mass="5906">MTDEEKRMVEFNNYIDDLIKFMNGENDDFEPIPIPKEVDDEMQKDRFY</sequence>
<evidence type="ECO:0000313" key="1">
    <source>
        <dbReference type="EMBL" id="CUM76203.1"/>
    </source>
</evidence>
<dbReference type="RefSeq" id="WP_172678757.1">
    <property type="nucleotide sequence ID" value="NZ_CYXT01000002.1"/>
</dbReference>
<accession>A0A173RE43</accession>
<evidence type="ECO:0000313" key="2">
    <source>
        <dbReference type="Proteomes" id="UP000095598"/>
    </source>
</evidence>
<proteinExistence type="predicted"/>
<dbReference type="Proteomes" id="UP000095598">
    <property type="component" value="Unassembled WGS sequence"/>
</dbReference>
<dbReference type="EMBL" id="CYXT01000002">
    <property type="protein sequence ID" value="CUM76203.1"/>
    <property type="molecule type" value="Genomic_DNA"/>
</dbReference>
<name>A0A173RE43_ANAHA</name>
<protein>
    <submittedName>
        <fullName evidence="1">Uncharacterized protein</fullName>
    </submittedName>
</protein>
<organism evidence="1 2">
    <name type="scientific">Anaerostipes hadrus</name>
    <dbReference type="NCBI Taxonomy" id="649756"/>
    <lineage>
        <taxon>Bacteria</taxon>
        <taxon>Bacillati</taxon>
        <taxon>Bacillota</taxon>
        <taxon>Clostridia</taxon>
        <taxon>Lachnospirales</taxon>
        <taxon>Lachnospiraceae</taxon>
        <taxon>Anaerostipes</taxon>
    </lineage>
</organism>
<gene>
    <name evidence="1" type="ORF">ERS852425_00442</name>
</gene>
<reference evidence="1 2" key="1">
    <citation type="submission" date="2015-09" db="EMBL/GenBank/DDBJ databases">
        <authorList>
            <consortium name="Pathogen Informatics"/>
        </authorList>
    </citation>
    <scope>NUCLEOTIDE SEQUENCE [LARGE SCALE GENOMIC DNA]</scope>
    <source>
        <strain evidence="1 2">2789STDY5608868</strain>
    </source>
</reference>
<dbReference type="AlphaFoldDB" id="A0A173RE43"/>